<name>A0A1I4KFR3_9FIRM</name>
<dbReference type="InterPro" id="IPR001898">
    <property type="entry name" value="SLC13A/DASS"/>
</dbReference>
<dbReference type="PIRSF" id="PIRSF002457">
    <property type="entry name" value="DASS"/>
    <property type="match status" value="1"/>
</dbReference>
<feature type="transmembrane region" description="Helical" evidence="6">
    <location>
        <begin position="82"/>
        <end position="101"/>
    </location>
</feature>
<feature type="transmembrane region" description="Helical" evidence="6">
    <location>
        <begin position="29"/>
        <end position="46"/>
    </location>
</feature>
<evidence type="ECO:0000256" key="2">
    <source>
        <dbReference type="ARBA" id="ARBA00007349"/>
    </source>
</evidence>
<sequence>MNKSIAALLTVGLVAILWFMPVPEGLKPQAWHLFAIFMGTVIGFILQPIEAGSVALVAMVMVALTNTIKFTEVLTAFSGSTVWLIVSAFILARAFIITGLGRRIAYLVMRSFGDSSLKLVYSLVISDVIIGPAIPSNSARSGGLVFPIVASLCQAFDSHPGESSRKIGAFLMTSVFHIDFVVSAMFLTAMVGNPIAAELAKKILNVDITWMSWFIAAVVPGVVALIAIPYVLFKIYPPEIKKTPEAKEMANKVLQEMGPISRGEKIMMAVFIGLLILWATAEFTKLNGTLIAFMGLCVLLLTKVLTWDHVIKETKAWDTLVWVGSVILMSDYLNKTGFIPWFAKILENQMVGVSMLTAVILSFVIYLYSHYFFASMSAHITSMYGALITLGVASGAPPFISAFVVALASNICGCLTHFGSGPSPVYFGAGYVDQKTWWKLGFIVSLMHIVIWVGVGGVWWKVLGYW</sequence>
<feature type="transmembrane region" description="Helical" evidence="6">
    <location>
        <begin position="349"/>
        <end position="369"/>
    </location>
</feature>
<reference evidence="8" key="1">
    <citation type="submission" date="2016-10" db="EMBL/GenBank/DDBJ databases">
        <authorList>
            <person name="Varghese N."/>
            <person name="Submissions S."/>
        </authorList>
    </citation>
    <scope>NUCLEOTIDE SEQUENCE [LARGE SCALE GENOMIC DNA]</scope>
    <source>
        <strain evidence="8">DSM 13327</strain>
    </source>
</reference>
<dbReference type="RefSeq" id="WP_090936709.1">
    <property type="nucleotide sequence ID" value="NZ_FOTS01000017.1"/>
</dbReference>
<protein>
    <submittedName>
        <fullName evidence="7">Divalent anion:Na+ symporter, DASS family</fullName>
    </submittedName>
</protein>
<dbReference type="STRING" id="1123291.SAMN04490355_101752"/>
<evidence type="ECO:0000256" key="6">
    <source>
        <dbReference type="SAM" id="Phobius"/>
    </source>
</evidence>
<dbReference type="GO" id="GO:0016020">
    <property type="term" value="C:membrane"/>
    <property type="evidence" value="ECO:0007669"/>
    <property type="project" value="UniProtKB-SubCell"/>
</dbReference>
<keyword evidence="4 6" id="KW-1133">Transmembrane helix</keyword>
<feature type="transmembrane region" description="Helical" evidence="6">
    <location>
        <begin position="440"/>
        <end position="460"/>
    </location>
</feature>
<keyword evidence="8" id="KW-1185">Reference proteome</keyword>
<evidence type="ECO:0000256" key="1">
    <source>
        <dbReference type="ARBA" id="ARBA00004141"/>
    </source>
</evidence>
<keyword evidence="5 6" id="KW-0472">Membrane</keyword>
<dbReference type="PANTHER" id="PTHR42826">
    <property type="entry name" value="DICARBOXYLATE TRANSPORTER 2.1, CHLOROPLASTIC"/>
    <property type="match status" value="1"/>
</dbReference>
<dbReference type="Proteomes" id="UP000199520">
    <property type="component" value="Unassembled WGS sequence"/>
</dbReference>
<organism evidence="7 8">
    <name type="scientific">Pelosinus propionicus DSM 13327</name>
    <dbReference type="NCBI Taxonomy" id="1123291"/>
    <lineage>
        <taxon>Bacteria</taxon>
        <taxon>Bacillati</taxon>
        <taxon>Bacillota</taxon>
        <taxon>Negativicutes</taxon>
        <taxon>Selenomonadales</taxon>
        <taxon>Sporomusaceae</taxon>
        <taxon>Pelosinus</taxon>
    </lineage>
</organism>
<comment type="similarity">
    <text evidence="2">Belongs to the SLC13A/DASS transporter (TC 2.A.47) family. DIT1 subfamily.</text>
</comment>
<feature type="transmembrane region" description="Helical" evidence="6">
    <location>
        <begin position="167"/>
        <end position="190"/>
    </location>
</feature>
<dbReference type="GO" id="GO:0022857">
    <property type="term" value="F:transmembrane transporter activity"/>
    <property type="evidence" value="ECO:0007669"/>
    <property type="project" value="InterPro"/>
</dbReference>
<evidence type="ECO:0000256" key="4">
    <source>
        <dbReference type="ARBA" id="ARBA00022989"/>
    </source>
</evidence>
<feature type="transmembrane region" description="Helical" evidence="6">
    <location>
        <begin position="266"/>
        <end position="284"/>
    </location>
</feature>
<feature type="transmembrane region" description="Helical" evidence="6">
    <location>
        <begin position="290"/>
        <end position="307"/>
    </location>
</feature>
<proteinExistence type="inferred from homology"/>
<feature type="transmembrane region" description="Helical" evidence="6">
    <location>
        <begin position="319"/>
        <end position="343"/>
    </location>
</feature>
<evidence type="ECO:0000313" key="7">
    <source>
        <dbReference type="EMBL" id="SFL77600.1"/>
    </source>
</evidence>
<feature type="transmembrane region" description="Helical" evidence="6">
    <location>
        <begin position="210"/>
        <end position="233"/>
    </location>
</feature>
<evidence type="ECO:0000256" key="5">
    <source>
        <dbReference type="ARBA" id="ARBA00023136"/>
    </source>
</evidence>
<evidence type="ECO:0000313" key="8">
    <source>
        <dbReference type="Proteomes" id="UP000199520"/>
    </source>
</evidence>
<dbReference type="AlphaFoldDB" id="A0A1I4KFR3"/>
<dbReference type="NCBIfam" id="TIGR00785">
    <property type="entry name" value="dass"/>
    <property type="match status" value="1"/>
</dbReference>
<comment type="subcellular location">
    <subcellularLocation>
        <location evidence="1">Membrane</location>
        <topology evidence="1">Multi-pass membrane protein</topology>
    </subcellularLocation>
</comment>
<accession>A0A1I4KFR3</accession>
<dbReference type="InterPro" id="IPR030676">
    <property type="entry name" value="CitT-rel"/>
</dbReference>
<evidence type="ECO:0000256" key="3">
    <source>
        <dbReference type="ARBA" id="ARBA00022692"/>
    </source>
</evidence>
<keyword evidence="3 6" id="KW-0812">Transmembrane</keyword>
<gene>
    <name evidence="7" type="ORF">SAMN04490355_101752</name>
</gene>
<dbReference type="EMBL" id="FOTS01000017">
    <property type="protein sequence ID" value="SFL77600.1"/>
    <property type="molecule type" value="Genomic_DNA"/>
</dbReference>
<dbReference type="Pfam" id="PF00939">
    <property type="entry name" value="Na_sulph_symp"/>
    <property type="match status" value="1"/>
</dbReference>
<dbReference type="OrthoDB" id="1401038at2"/>